<organism evidence="3 4">
    <name type="scientific">Rotaria socialis</name>
    <dbReference type="NCBI Taxonomy" id="392032"/>
    <lineage>
        <taxon>Eukaryota</taxon>
        <taxon>Metazoa</taxon>
        <taxon>Spiralia</taxon>
        <taxon>Gnathifera</taxon>
        <taxon>Rotifera</taxon>
        <taxon>Eurotatoria</taxon>
        <taxon>Bdelloidea</taxon>
        <taxon>Philodinida</taxon>
        <taxon>Philodinidae</taxon>
        <taxon>Rotaria</taxon>
    </lineage>
</organism>
<evidence type="ECO:0000313" key="2">
    <source>
        <dbReference type="EMBL" id="CAF4375934.1"/>
    </source>
</evidence>
<dbReference type="Proteomes" id="UP000663848">
    <property type="component" value="Unassembled WGS sequence"/>
</dbReference>
<evidence type="ECO:0000313" key="5">
    <source>
        <dbReference type="Proteomes" id="UP000663873"/>
    </source>
</evidence>
<evidence type="ECO:0000313" key="1">
    <source>
        <dbReference type="EMBL" id="CAF4236412.1"/>
    </source>
</evidence>
<comment type="caution">
    <text evidence="3">The sequence shown here is derived from an EMBL/GenBank/DDBJ whole genome shotgun (WGS) entry which is preliminary data.</text>
</comment>
<gene>
    <name evidence="2" type="ORF">HFQ381_LOCUS18388</name>
    <name evidence="3" type="ORF">QYT958_LOCUS8432</name>
    <name evidence="1" type="ORF">UJA718_LOCUS8663</name>
</gene>
<keyword evidence="5" id="KW-1185">Reference proteome</keyword>
<dbReference type="EMBL" id="CAJOBR010000845">
    <property type="protein sequence ID" value="CAF4552833.1"/>
    <property type="molecule type" value="Genomic_DNA"/>
</dbReference>
<dbReference type="EMBL" id="CAJOBO010001416">
    <property type="protein sequence ID" value="CAF4375934.1"/>
    <property type="molecule type" value="Genomic_DNA"/>
</dbReference>
<protein>
    <submittedName>
        <fullName evidence="3">Uncharacterized protein</fullName>
    </submittedName>
</protein>
<dbReference type="EMBL" id="CAJOBP010000930">
    <property type="protein sequence ID" value="CAF4236412.1"/>
    <property type="molecule type" value="Genomic_DNA"/>
</dbReference>
<dbReference type="Proteomes" id="UP000663873">
    <property type="component" value="Unassembled WGS sequence"/>
</dbReference>
<dbReference type="Proteomes" id="UP000663851">
    <property type="component" value="Unassembled WGS sequence"/>
</dbReference>
<evidence type="ECO:0000313" key="4">
    <source>
        <dbReference type="Proteomes" id="UP000663848"/>
    </source>
</evidence>
<accession>A0A820YXN3</accession>
<name>A0A820YXN3_9BILA</name>
<reference evidence="3" key="1">
    <citation type="submission" date="2021-02" db="EMBL/GenBank/DDBJ databases">
        <authorList>
            <person name="Nowell W R."/>
        </authorList>
    </citation>
    <scope>NUCLEOTIDE SEQUENCE</scope>
</reference>
<sequence>MFLKRFLSDTECFRIHNSARPLPSPITEPPIIAKATGTDSCLLNDGFENTSLALVMKPMVLVSLTDCDAKIIIADNKFEDDMIIQANQKHERTAEGAIITRFRLFNSVICYALRKTLIEIHPSARWNPTGLTVAEGNGKGSGINRLEGVGVRTKTRLQLTPTKFNIEFNGQKDYHI</sequence>
<evidence type="ECO:0000313" key="3">
    <source>
        <dbReference type="EMBL" id="CAF4552833.1"/>
    </source>
</evidence>
<proteinExistence type="predicted"/>
<dbReference type="AlphaFoldDB" id="A0A820YXN3"/>